<organism evidence="5 6">
    <name type="scientific">Tautonia plasticadhaerens</name>
    <dbReference type="NCBI Taxonomy" id="2527974"/>
    <lineage>
        <taxon>Bacteria</taxon>
        <taxon>Pseudomonadati</taxon>
        <taxon>Planctomycetota</taxon>
        <taxon>Planctomycetia</taxon>
        <taxon>Isosphaerales</taxon>
        <taxon>Isosphaeraceae</taxon>
        <taxon>Tautonia</taxon>
    </lineage>
</organism>
<keyword evidence="3 5" id="KW-0012">Acyltransferase</keyword>
<dbReference type="SMART" id="SM00563">
    <property type="entry name" value="PlsC"/>
    <property type="match status" value="1"/>
</dbReference>
<dbReference type="RefSeq" id="WP_197446686.1">
    <property type="nucleotide sequence ID" value="NZ_CP036426.1"/>
</dbReference>
<keyword evidence="2 5" id="KW-0808">Transferase</keyword>
<dbReference type="AlphaFoldDB" id="A0A518GWC0"/>
<evidence type="ECO:0000259" key="4">
    <source>
        <dbReference type="SMART" id="SM00563"/>
    </source>
</evidence>
<dbReference type="InterPro" id="IPR002123">
    <property type="entry name" value="Plipid/glycerol_acylTrfase"/>
</dbReference>
<comment type="pathway">
    <text evidence="1">Lipid metabolism.</text>
</comment>
<evidence type="ECO:0000256" key="2">
    <source>
        <dbReference type="ARBA" id="ARBA00022679"/>
    </source>
</evidence>
<dbReference type="CDD" id="cd07989">
    <property type="entry name" value="LPLAT_AGPAT-like"/>
    <property type="match status" value="1"/>
</dbReference>
<accession>A0A518GWC0</accession>
<dbReference type="PANTHER" id="PTHR10434">
    <property type="entry name" value="1-ACYL-SN-GLYCEROL-3-PHOSPHATE ACYLTRANSFERASE"/>
    <property type="match status" value="1"/>
</dbReference>
<dbReference type="GO" id="GO:0003841">
    <property type="term" value="F:1-acylglycerol-3-phosphate O-acyltransferase activity"/>
    <property type="evidence" value="ECO:0007669"/>
    <property type="project" value="TreeGrafter"/>
</dbReference>
<dbReference type="GO" id="GO:0006654">
    <property type="term" value="P:phosphatidic acid biosynthetic process"/>
    <property type="evidence" value="ECO:0007669"/>
    <property type="project" value="TreeGrafter"/>
</dbReference>
<dbReference type="Proteomes" id="UP000317835">
    <property type="component" value="Chromosome"/>
</dbReference>
<name>A0A518GWC0_9BACT</name>
<gene>
    <name evidence="5" type="primary">plsC_1</name>
    <name evidence="5" type="ORF">ElP_07240</name>
</gene>
<keyword evidence="6" id="KW-1185">Reference proteome</keyword>
<sequence>MTRPDAPAGPSRAAEPPARDRSLALVLYYRMTQLSGFTYFSMTGGIRTSGRENIPERGAALLVSNHASFWDVFALGISVRRPLNFVARSSLFTPVLGRLITWMGSFPIQRDGIGVQGFKETLRRLKRGGIVTLFPEGTRTPDGRLQELKPGISTLAIKAKVPVIPVGIAGTYEAWPRDRKFPRPHPIRVHIGPPISPEELSSRSPEDATALIRDRIQQAIDVARQEFDRRLGRSPTAD</sequence>
<protein>
    <submittedName>
        <fullName evidence="5">1-acyl-sn-glycerol-3-phosphate acyltransferase</fullName>
        <ecNumber evidence="5">2.3.1.-</ecNumber>
    </submittedName>
</protein>
<evidence type="ECO:0000313" key="6">
    <source>
        <dbReference type="Proteomes" id="UP000317835"/>
    </source>
</evidence>
<dbReference type="EC" id="2.3.1.-" evidence="5"/>
<dbReference type="EMBL" id="CP036426">
    <property type="protein sequence ID" value="QDV32884.1"/>
    <property type="molecule type" value="Genomic_DNA"/>
</dbReference>
<feature type="domain" description="Phospholipid/glycerol acyltransferase" evidence="4">
    <location>
        <begin position="60"/>
        <end position="171"/>
    </location>
</feature>
<evidence type="ECO:0000256" key="3">
    <source>
        <dbReference type="ARBA" id="ARBA00023315"/>
    </source>
</evidence>
<reference evidence="5 6" key="1">
    <citation type="submission" date="2019-02" db="EMBL/GenBank/DDBJ databases">
        <title>Deep-cultivation of Planctomycetes and their phenomic and genomic characterization uncovers novel biology.</title>
        <authorList>
            <person name="Wiegand S."/>
            <person name="Jogler M."/>
            <person name="Boedeker C."/>
            <person name="Pinto D."/>
            <person name="Vollmers J."/>
            <person name="Rivas-Marin E."/>
            <person name="Kohn T."/>
            <person name="Peeters S.H."/>
            <person name="Heuer A."/>
            <person name="Rast P."/>
            <person name="Oberbeckmann S."/>
            <person name="Bunk B."/>
            <person name="Jeske O."/>
            <person name="Meyerdierks A."/>
            <person name="Storesund J.E."/>
            <person name="Kallscheuer N."/>
            <person name="Luecker S."/>
            <person name="Lage O.M."/>
            <person name="Pohl T."/>
            <person name="Merkel B.J."/>
            <person name="Hornburger P."/>
            <person name="Mueller R.-W."/>
            <person name="Bruemmer F."/>
            <person name="Labrenz M."/>
            <person name="Spormann A.M."/>
            <person name="Op den Camp H."/>
            <person name="Overmann J."/>
            <person name="Amann R."/>
            <person name="Jetten M.S.M."/>
            <person name="Mascher T."/>
            <person name="Medema M.H."/>
            <person name="Devos D.P."/>
            <person name="Kaster A.-K."/>
            <person name="Ovreas L."/>
            <person name="Rohde M."/>
            <person name="Galperin M.Y."/>
            <person name="Jogler C."/>
        </authorList>
    </citation>
    <scope>NUCLEOTIDE SEQUENCE [LARGE SCALE GENOMIC DNA]</scope>
    <source>
        <strain evidence="5 6">ElP</strain>
    </source>
</reference>
<proteinExistence type="predicted"/>
<dbReference type="SUPFAM" id="SSF69593">
    <property type="entry name" value="Glycerol-3-phosphate (1)-acyltransferase"/>
    <property type="match status" value="1"/>
</dbReference>
<evidence type="ECO:0000256" key="1">
    <source>
        <dbReference type="ARBA" id="ARBA00005189"/>
    </source>
</evidence>
<dbReference type="Pfam" id="PF01553">
    <property type="entry name" value="Acyltransferase"/>
    <property type="match status" value="1"/>
</dbReference>
<evidence type="ECO:0000313" key="5">
    <source>
        <dbReference type="EMBL" id="QDV32884.1"/>
    </source>
</evidence>
<dbReference type="KEGG" id="tpla:ElP_07240"/>
<dbReference type="PANTHER" id="PTHR10434:SF11">
    <property type="entry name" value="1-ACYL-SN-GLYCEROL-3-PHOSPHATE ACYLTRANSFERASE"/>
    <property type="match status" value="1"/>
</dbReference>